<organism evidence="3 4">
    <name type="scientific">Streptomyces viridiviolaceus</name>
    <dbReference type="NCBI Taxonomy" id="68282"/>
    <lineage>
        <taxon>Bacteria</taxon>
        <taxon>Bacillati</taxon>
        <taxon>Actinomycetota</taxon>
        <taxon>Actinomycetes</taxon>
        <taxon>Kitasatosporales</taxon>
        <taxon>Streptomycetaceae</taxon>
        <taxon>Streptomyces</taxon>
    </lineage>
</organism>
<dbReference type="RefSeq" id="WP_189876196.1">
    <property type="nucleotide sequence ID" value="NZ_BMWA01000019.1"/>
</dbReference>
<comment type="caution">
    <text evidence="3">The sequence shown here is derived from an EMBL/GenBank/DDBJ whole genome shotgun (WGS) entry which is preliminary data.</text>
</comment>
<evidence type="ECO:0000313" key="3">
    <source>
        <dbReference type="EMBL" id="MFC7012813.1"/>
    </source>
</evidence>
<name>A0ABW2E1A8_9ACTN</name>
<dbReference type="PROSITE" id="PS51257">
    <property type="entry name" value="PROKAR_LIPOPROTEIN"/>
    <property type="match status" value="1"/>
</dbReference>
<proteinExistence type="predicted"/>
<evidence type="ECO:0008006" key="5">
    <source>
        <dbReference type="Google" id="ProtNLM"/>
    </source>
</evidence>
<gene>
    <name evidence="3" type="ORF">ACFQMH_14030</name>
</gene>
<evidence type="ECO:0000256" key="2">
    <source>
        <dbReference type="SAM" id="SignalP"/>
    </source>
</evidence>
<feature type="region of interest" description="Disordered" evidence="1">
    <location>
        <begin position="26"/>
        <end position="46"/>
    </location>
</feature>
<sequence>MKQARSAAASALALLSLAALTACGGEADSDATADRPQASASTAKEVTPAQRLAGLMVTAADVEGFTVQEPDDEFLFAESVEEVKVDEQLCAPLAHAMNQLPLGDPVADLTRVLSEDAKGPDSAHTYVTITAYASDGEAQSAVADVEKAVRSCGSGFTAEASGGTSTYDSVTAEKVAPAGDESLGFSATMTFRSASHTLHTEVVRSGDVVGVYFSVNGMAIANARPSDAELPVAVVEAQNAKLR</sequence>
<dbReference type="EMBL" id="JBHSYM010000026">
    <property type="protein sequence ID" value="MFC7012813.1"/>
    <property type="molecule type" value="Genomic_DNA"/>
</dbReference>
<protein>
    <recommendedName>
        <fullName evidence="5">Lipoprotein</fullName>
    </recommendedName>
</protein>
<dbReference type="Proteomes" id="UP001596409">
    <property type="component" value="Unassembled WGS sequence"/>
</dbReference>
<evidence type="ECO:0000313" key="4">
    <source>
        <dbReference type="Proteomes" id="UP001596409"/>
    </source>
</evidence>
<keyword evidence="2" id="KW-0732">Signal</keyword>
<evidence type="ECO:0000256" key="1">
    <source>
        <dbReference type="SAM" id="MobiDB-lite"/>
    </source>
</evidence>
<feature type="chain" id="PRO_5045378680" description="Lipoprotein" evidence="2">
    <location>
        <begin position="22"/>
        <end position="243"/>
    </location>
</feature>
<keyword evidence="4" id="KW-1185">Reference proteome</keyword>
<reference evidence="4" key="1">
    <citation type="journal article" date="2019" name="Int. J. Syst. Evol. Microbiol.">
        <title>The Global Catalogue of Microorganisms (GCM) 10K type strain sequencing project: providing services to taxonomists for standard genome sequencing and annotation.</title>
        <authorList>
            <consortium name="The Broad Institute Genomics Platform"/>
            <consortium name="The Broad Institute Genome Sequencing Center for Infectious Disease"/>
            <person name="Wu L."/>
            <person name="Ma J."/>
        </authorList>
    </citation>
    <scope>NUCLEOTIDE SEQUENCE [LARGE SCALE GENOMIC DNA]</scope>
    <source>
        <strain evidence="4">JCM 4855</strain>
    </source>
</reference>
<feature type="signal peptide" evidence="2">
    <location>
        <begin position="1"/>
        <end position="21"/>
    </location>
</feature>
<accession>A0ABW2E1A8</accession>